<name>A0A1A8YQ71_PLAOA</name>
<evidence type="ECO:0000313" key="3">
    <source>
        <dbReference type="Proteomes" id="UP000078550"/>
    </source>
</evidence>
<protein>
    <submittedName>
        <fullName evidence="2">Uncharacterized protein</fullName>
    </submittedName>
</protein>
<evidence type="ECO:0000313" key="2">
    <source>
        <dbReference type="EMBL" id="SBT33635.1"/>
    </source>
</evidence>
<evidence type="ECO:0000313" key="1">
    <source>
        <dbReference type="EMBL" id="SBT33266.1"/>
    </source>
</evidence>
<gene>
    <name evidence="1" type="ORF">POVWA1_016300</name>
    <name evidence="2" type="ORF">POVWA2_015800</name>
</gene>
<reference evidence="2" key="1">
    <citation type="submission" date="2016-05" db="EMBL/GenBank/DDBJ databases">
        <authorList>
            <person name="Lavstsen T."/>
            <person name="Jespersen J.S."/>
        </authorList>
    </citation>
    <scope>NUCLEOTIDE SEQUENCE [LARGE SCALE GENOMIC DNA]</scope>
</reference>
<dbReference type="AlphaFoldDB" id="A0A1A8YQ71"/>
<keyword evidence="4" id="KW-1185">Reference proteome</keyword>
<reference evidence="3 4" key="2">
    <citation type="submission" date="2016-05" db="EMBL/GenBank/DDBJ databases">
        <authorList>
            <person name="Naeem Raeece"/>
        </authorList>
    </citation>
    <scope>NUCLEOTIDE SEQUENCE [LARGE SCALE GENOMIC DNA]</scope>
</reference>
<evidence type="ECO:0000313" key="4">
    <source>
        <dbReference type="Proteomes" id="UP000078555"/>
    </source>
</evidence>
<dbReference type="Proteomes" id="UP000078555">
    <property type="component" value="Unassembled WGS sequence"/>
</dbReference>
<dbReference type="Proteomes" id="UP000078550">
    <property type="component" value="Unassembled WGS sequence"/>
</dbReference>
<accession>A0A1A8YQ71</accession>
<dbReference type="EMBL" id="FLRE01000064">
    <property type="protein sequence ID" value="SBT33635.1"/>
    <property type="molecule type" value="Genomic_DNA"/>
</dbReference>
<sequence length="71" mass="8216">MSANGYAGKLRAKHARILMRMVKCILWCNRCPAPQLRHIRLHKFGGRSVKWENTTTFRSALCELQLAISQF</sequence>
<proteinExistence type="predicted"/>
<dbReference type="EMBL" id="FLRD01000052">
    <property type="protein sequence ID" value="SBT33266.1"/>
    <property type="molecule type" value="Genomic_DNA"/>
</dbReference>
<organism evidence="2 3">
    <name type="scientific">Plasmodium ovale wallikeri</name>
    <dbReference type="NCBI Taxonomy" id="864142"/>
    <lineage>
        <taxon>Eukaryota</taxon>
        <taxon>Sar</taxon>
        <taxon>Alveolata</taxon>
        <taxon>Apicomplexa</taxon>
        <taxon>Aconoidasida</taxon>
        <taxon>Haemosporida</taxon>
        <taxon>Plasmodiidae</taxon>
        <taxon>Plasmodium</taxon>
        <taxon>Plasmodium (Plasmodium)</taxon>
    </lineage>
</organism>